<dbReference type="Proteomes" id="UP000641646">
    <property type="component" value="Unassembled WGS sequence"/>
</dbReference>
<keyword evidence="3" id="KW-1185">Reference proteome</keyword>
<dbReference type="SUPFAM" id="SSF48452">
    <property type="entry name" value="TPR-like"/>
    <property type="match status" value="2"/>
</dbReference>
<organism evidence="2 3">
    <name type="scientific">Aerosakkonema funiforme FACHB-1375</name>
    <dbReference type="NCBI Taxonomy" id="2949571"/>
    <lineage>
        <taxon>Bacteria</taxon>
        <taxon>Bacillati</taxon>
        <taxon>Cyanobacteriota</taxon>
        <taxon>Cyanophyceae</taxon>
        <taxon>Oscillatoriophycideae</taxon>
        <taxon>Aerosakkonematales</taxon>
        <taxon>Aerosakkonemataceae</taxon>
        <taxon>Aerosakkonema</taxon>
    </lineage>
</organism>
<proteinExistence type="predicted"/>
<reference evidence="2" key="2">
    <citation type="submission" date="2020-08" db="EMBL/GenBank/DDBJ databases">
        <authorList>
            <person name="Chen M."/>
            <person name="Teng W."/>
            <person name="Zhao L."/>
            <person name="Hu C."/>
            <person name="Zhou Y."/>
            <person name="Han B."/>
            <person name="Song L."/>
            <person name="Shu W."/>
        </authorList>
    </citation>
    <scope>NUCLEOTIDE SEQUENCE</scope>
    <source>
        <strain evidence="2">FACHB-1375</strain>
    </source>
</reference>
<dbReference type="EMBL" id="JACJPW010000169">
    <property type="protein sequence ID" value="MBD2186139.1"/>
    <property type="molecule type" value="Genomic_DNA"/>
</dbReference>
<accession>A0A926VLY6</accession>
<dbReference type="PANTHER" id="PTHR10098">
    <property type="entry name" value="RAPSYN-RELATED"/>
    <property type="match status" value="1"/>
</dbReference>
<evidence type="ECO:0000313" key="2">
    <source>
        <dbReference type="EMBL" id="MBD2186139.1"/>
    </source>
</evidence>
<evidence type="ECO:0000259" key="1">
    <source>
        <dbReference type="Pfam" id="PF12770"/>
    </source>
</evidence>
<comment type="caution">
    <text evidence="2">The sequence shown here is derived from an EMBL/GenBank/DDBJ whole genome shotgun (WGS) entry which is preliminary data.</text>
</comment>
<feature type="domain" description="CHAT" evidence="1">
    <location>
        <begin position="628"/>
        <end position="683"/>
    </location>
</feature>
<dbReference type="RefSeq" id="WP_190475165.1">
    <property type="nucleotide sequence ID" value="NZ_JACJPW010000169.1"/>
</dbReference>
<evidence type="ECO:0000313" key="3">
    <source>
        <dbReference type="Proteomes" id="UP000641646"/>
    </source>
</evidence>
<dbReference type="InterPro" id="IPR019734">
    <property type="entry name" value="TPR_rpt"/>
</dbReference>
<protein>
    <submittedName>
        <fullName evidence="2">Tetratricopeptide repeat protein</fullName>
    </submittedName>
</protein>
<dbReference type="InterPro" id="IPR011990">
    <property type="entry name" value="TPR-like_helical_dom_sf"/>
</dbReference>
<dbReference type="Pfam" id="PF13181">
    <property type="entry name" value="TPR_8"/>
    <property type="match status" value="2"/>
</dbReference>
<dbReference type="Gene3D" id="1.25.40.10">
    <property type="entry name" value="Tetratricopeptide repeat domain"/>
    <property type="match status" value="3"/>
</dbReference>
<dbReference type="InterPro" id="IPR024983">
    <property type="entry name" value="CHAT_dom"/>
</dbReference>
<dbReference type="AlphaFoldDB" id="A0A926VLY6"/>
<dbReference type="Pfam" id="PF12770">
    <property type="entry name" value="CHAT"/>
    <property type="match status" value="1"/>
</dbReference>
<name>A0A926VLY6_9CYAN</name>
<dbReference type="SMART" id="SM00028">
    <property type="entry name" value="TPR"/>
    <property type="match status" value="6"/>
</dbReference>
<gene>
    <name evidence="2" type="ORF">H6G03_34630</name>
</gene>
<reference evidence="2" key="1">
    <citation type="journal article" date="2015" name="ISME J.">
        <title>Draft Genome Sequence of Streptomyces incarnatus NRRL8089, which Produces the Nucleoside Antibiotic Sinefungin.</title>
        <authorList>
            <person name="Oshima K."/>
            <person name="Hattori M."/>
            <person name="Shimizu H."/>
            <person name="Fukuda K."/>
            <person name="Nemoto M."/>
            <person name="Inagaki K."/>
            <person name="Tamura T."/>
        </authorList>
    </citation>
    <scope>NUCLEOTIDE SEQUENCE</scope>
    <source>
        <strain evidence="2">FACHB-1375</strain>
    </source>
</reference>
<sequence length="702" mass="80105">MQFFPMAIAQPPTAQSSITNNAQVAPEDWLQRGRETYQNGLYAKAAEYWLNAANLYQRDKLNLALVWNYLSLAYQQLNRFDEAKNAISTSLDLLAANQNTDTTAQRQQILARSLTTSARLELANGQAENALDSLKQAEAIYKQIGDMPGVIGSQINQAQALQALGRYRRALQTLNQVEETLKKPETFNTQLDPLIKATKLYSLGNTLQVVGDLEHSWCVFQDSLAVAEQLQNSQLIGDIYLSLGNTARAFGRRVEDLQGLNSQQKLPLTIPKNCQKPPQEDTALGFYKQAGEWYEKVAETESFSDSTRLQAQLNYLNILVSVLSTEAWKDSWPNYLAEVDKLWPNIYDRINSLPPSRQEVYAKINLTKNLILLNKKSSFNQPWSIIDQLLQQAIAHAKNLEDPKAQTYALGTYGWLYEEQKNYGEAQKFTEQALSLANEIQAPNIKYQWEWQLGRIYAAQENLKDAIAAYEKALETINVVRKGLVGIPLDLAGINSDIQFYFRDNVEPIYREAVDLVLRSENPDLEKVRQLIDNLQVAELENYLQCSLQNANFLEIEQIPHTTEVVVIYPILLNDRIEVIFSLPSGASTNRFLHRYTSVDTPKTKVEQTLKELRRQLELEFPDSKARKLSQQVYDWIIRPAEKDSLLEPTKNQTLVFVLDGLLRNIPMAALYDGKDYLIEKLSRITEFDLDLRISDRQRNEP</sequence>